<evidence type="ECO:0000313" key="2">
    <source>
        <dbReference type="EMBL" id="BDA79225.1"/>
    </source>
</evidence>
<name>A0ABN6KET3_9LEPT</name>
<feature type="transmembrane region" description="Helical" evidence="1">
    <location>
        <begin position="65"/>
        <end position="84"/>
    </location>
</feature>
<feature type="transmembrane region" description="Helical" evidence="1">
    <location>
        <begin position="171"/>
        <end position="188"/>
    </location>
</feature>
<feature type="transmembrane region" description="Helical" evidence="1">
    <location>
        <begin position="34"/>
        <end position="53"/>
    </location>
</feature>
<dbReference type="Proteomes" id="UP000245263">
    <property type="component" value="Chromosome 1"/>
</dbReference>
<feature type="transmembrane region" description="Helical" evidence="1">
    <location>
        <begin position="225"/>
        <end position="248"/>
    </location>
</feature>
<organism evidence="2 3">
    <name type="scientific">Leptospira kobayashii</name>
    <dbReference type="NCBI Taxonomy" id="1917830"/>
    <lineage>
        <taxon>Bacteria</taxon>
        <taxon>Pseudomonadati</taxon>
        <taxon>Spirochaetota</taxon>
        <taxon>Spirochaetia</taxon>
        <taxon>Leptospirales</taxon>
        <taxon>Leptospiraceae</taxon>
        <taxon>Leptospira</taxon>
    </lineage>
</organism>
<feature type="transmembrane region" description="Helical" evidence="1">
    <location>
        <begin position="137"/>
        <end position="159"/>
    </location>
</feature>
<dbReference type="Pfam" id="PF18948">
    <property type="entry name" value="DUF5692"/>
    <property type="match status" value="1"/>
</dbReference>
<accession>A0ABN6KET3</accession>
<feature type="transmembrane region" description="Helical" evidence="1">
    <location>
        <begin position="194"/>
        <end position="213"/>
    </location>
</feature>
<evidence type="ECO:0000313" key="3">
    <source>
        <dbReference type="Proteomes" id="UP000245263"/>
    </source>
</evidence>
<dbReference type="RefSeq" id="WP_109019358.1">
    <property type="nucleotide sequence ID" value="NZ_AP025028.1"/>
</dbReference>
<evidence type="ECO:0000256" key="1">
    <source>
        <dbReference type="SAM" id="Phobius"/>
    </source>
</evidence>
<reference evidence="2 3" key="1">
    <citation type="submission" date="2021-08" db="EMBL/GenBank/DDBJ databases">
        <title>Complete genome sequence of Leptospira kobayashii strain E30.</title>
        <authorList>
            <person name="Nakao R."/>
            <person name="Nakamura S."/>
            <person name="Masuzawa T."/>
            <person name="Koizumi N."/>
        </authorList>
    </citation>
    <scope>NUCLEOTIDE SEQUENCE [LARGE SCALE GENOMIC DNA]</scope>
    <source>
        <strain evidence="2 3">E30</strain>
    </source>
</reference>
<gene>
    <name evidence="2" type="ORF">LPTSP3_g21550</name>
</gene>
<feature type="transmembrane region" description="Helical" evidence="1">
    <location>
        <begin position="254"/>
        <end position="276"/>
    </location>
</feature>
<dbReference type="EMBL" id="AP025028">
    <property type="protein sequence ID" value="BDA79225.1"/>
    <property type="molecule type" value="Genomic_DNA"/>
</dbReference>
<feature type="transmembrane region" description="Helical" evidence="1">
    <location>
        <begin position="6"/>
        <end position="25"/>
    </location>
</feature>
<keyword evidence="1" id="KW-1133">Transmembrane helix</keyword>
<keyword evidence="1" id="KW-0472">Membrane</keyword>
<sequence length="305" mass="34848">MLLFETIPWFSALMWICVCLCLMIISEITRANKWLSLIVYLVVPIVLTIFVWPHTAVKGSSVGTWFHWVKVYSALAGCLGFMALRFLPGFAKNKYLLLFPPLILALNILEAVVRDFQIDRVNGIVDGMLIIGGPWNIMNGIAGILNILTISGWMGIFIGKDKKRDMLWPDQLWFWIIAYDLWNFAYVYNCVPDHSFYAGAALLASCTILAFVVKKGTWLEHRAQTLAIWMMFVMCYPLFVDSSVFAVKSSHNEVALWLVSGLSLASNIGVFVYHFYRIRKYKLNPFQEEVYKDLAAYQAVVKNRA</sequence>
<feature type="transmembrane region" description="Helical" evidence="1">
    <location>
        <begin position="96"/>
        <end position="117"/>
    </location>
</feature>
<keyword evidence="3" id="KW-1185">Reference proteome</keyword>
<proteinExistence type="predicted"/>
<dbReference type="InterPro" id="IPR043747">
    <property type="entry name" value="DUF5692"/>
</dbReference>
<protein>
    <submittedName>
        <fullName evidence="2">Uncharacterized protein</fullName>
    </submittedName>
</protein>
<keyword evidence="1" id="KW-0812">Transmembrane</keyword>